<dbReference type="OrthoDB" id="1752428at2"/>
<dbReference type="AlphaFoldDB" id="A0A1W1XQC5"/>
<accession>A0A1W1XQC5</accession>
<evidence type="ECO:0000313" key="2">
    <source>
        <dbReference type="Proteomes" id="UP000192468"/>
    </source>
</evidence>
<gene>
    <name evidence="1" type="ORF">SAMN02745134_02695</name>
</gene>
<dbReference type="EMBL" id="FWXH01000011">
    <property type="protein sequence ID" value="SMC26055.1"/>
    <property type="molecule type" value="Genomic_DNA"/>
</dbReference>
<name>A0A1W1XQC5_9CLOT</name>
<evidence type="ECO:0000313" key="1">
    <source>
        <dbReference type="EMBL" id="SMC26055.1"/>
    </source>
</evidence>
<sequence>MNKDYILRLIESAVKIFAKVVMNKEQEEFKNIDIEAMNEKDILPILLKRLTLEGQYNKAENILFEEMEKNPCEDIANIGKKFYNELLLKSDEELLKEKFSRKEIYEGLGDLQSMLTSQSLYH</sequence>
<dbReference type="Proteomes" id="UP000192468">
    <property type="component" value="Unassembled WGS sequence"/>
</dbReference>
<protein>
    <submittedName>
        <fullName evidence="1">Uncharacterized protein</fullName>
    </submittedName>
</protein>
<dbReference type="Pfam" id="PF20092">
    <property type="entry name" value="DUF6483"/>
    <property type="match status" value="1"/>
</dbReference>
<dbReference type="RefSeq" id="WP_084116514.1">
    <property type="nucleotide sequence ID" value="NZ_FWXH01000011.1"/>
</dbReference>
<dbReference type="InterPro" id="IPR045507">
    <property type="entry name" value="DUF6483"/>
</dbReference>
<proteinExistence type="predicted"/>
<organism evidence="1 2">
    <name type="scientific">Clostridium acidisoli DSM 12555</name>
    <dbReference type="NCBI Taxonomy" id="1121291"/>
    <lineage>
        <taxon>Bacteria</taxon>
        <taxon>Bacillati</taxon>
        <taxon>Bacillota</taxon>
        <taxon>Clostridia</taxon>
        <taxon>Eubacteriales</taxon>
        <taxon>Clostridiaceae</taxon>
        <taxon>Clostridium</taxon>
    </lineage>
</organism>
<keyword evidence="2" id="KW-1185">Reference proteome</keyword>
<reference evidence="1 2" key="1">
    <citation type="submission" date="2017-04" db="EMBL/GenBank/DDBJ databases">
        <authorList>
            <person name="Afonso C.L."/>
            <person name="Miller P.J."/>
            <person name="Scott M.A."/>
            <person name="Spackman E."/>
            <person name="Goraichik I."/>
            <person name="Dimitrov K.M."/>
            <person name="Suarez D.L."/>
            <person name="Swayne D.E."/>
        </authorList>
    </citation>
    <scope>NUCLEOTIDE SEQUENCE [LARGE SCALE GENOMIC DNA]</scope>
    <source>
        <strain evidence="1 2">DSM 12555</strain>
    </source>
</reference>